<evidence type="ECO:0000313" key="3">
    <source>
        <dbReference type="Proteomes" id="UP001073122"/>
    </source>
</evidence>
<dbReference type="RefSeq" id="WP_267265950.1">
    <property type="nucleotide sequence ID" value="NZ_JAOVZW010000013.1"/>
</dbReference>
<feature type="chain" id="PRO_5047060048" evidence="1">
    <location>
        <begin position="23"/>
        <end position="191"/>
    </location>
</feature>
<organism evidence="2 3">
    <name type="scientific">Chryseobacterium formosus</name>
    <dbReference type="NCBI Taxonomy" id="1537363"/>
    <lineage>
        <taxon>Bacteria</taxon>
        <taxon>Pseudomonadati</taxon>
        <taxon>Bacteroidota</taxon>
        <taxon>Flavobacteriia</taxon>
        <taxon>Flavobacteriales</taxon>
        <taxon>Weeksellaceae</taxon>
        <taxon>Chryseobacterium group</taxon>
        <taxon>Chryseobacterium</taxon>
    </lineage>
</organism>
<proteinExistence type="predicted"/>
<protein>
    <submittedName>
        <fullName evidence="2">Uncharacterized protein</fullName>
    </submittedName>
</protein>
<evidence type="ECO:0000313" key="2">
    <source>
        <dbReference type="EMBL" id="MCX8524666.1"/>
    </source>
</evidence>
<sequence>MKNILLVAAVLFSVLFSSQVIMGDAIGTAPAGQKESVLLEFAAGQNKGIILPYVRTIPGGTGLAEGTIILDATNQAAARVKYFNGVTTGGATGWVDLSFGHDANITNSMTLQPSPSTVTEDAGSKVIIGANTSSADGILVLESITKAMILPTVVDTNNIPDPAPGMMVFINKTGAKRLAVYNGGGWTYWKP</sequence>
<dbReference type="EMBL" id="JAOVZW010000013">
    <property type="protein sequence ID" value="MCX8524666.1"/>
    <property type="molecule type" value="Genomic_DNA"/>
</dbReference>
<keyword evidence="1" id="KW-0732">Signal</keyword>
<evidence type="ECO:0000256" key="1">
    <source>
        <dbReference type="SAM" id="SignalP"/>
    </source>
</evidence>
<feature type="signal peptide" evidence="1">
    <location>
        <begin position="1"/>
        <end position="22"/>
    </location>
</feature>
<accession>A0ABT3XTI0</accession>
<name>A0ABT3XTI0_9FLAO</name>
<gene>
    <name evidence="2" type="ORF">OF897_12155</name>
</gene>
<keyword evidence="3" id="KW-1185">Reference proteome</keyword>
<comment type="caution">
    <text evidence="2">The sequence shown here is derived from an EMBL/GenBank/DDBJ whole genome shotgun (WGS) entry which is preliminary data.</text>
</comment>
<dbReference type="Proteomes" id="UP001073122">
    <property type="component" value="Unassembled WGS sequence"/>
</dbReference>
<reference evidence="2" key="1">
    <citation type="submission" date="2022-10" db="EMBL/GenBank/DDBJ databases">
        <title>Chryseobacterium sp. nov., a novel bacterial species.</title>
        <authorList>
            <person name="Cao Y."/>
        </authorList>
    </citation>
    <scope>NUCLEOTIDE SEQUENCE</scope>
    <source>
        <strain evidence="2">CCTCC AB2015118</strain>
    </source>
</reference>